<dbReference type="Pfam" id="PF00368">
    <property type="entry name" value="HMG-CoA_red"/>
    <property type="match status" value="1"/>
</dbReference>
<dbReference type="InterPro" id="IPR004553">
    <property type="entry name" value="HMG_CoA_Rdtase_bac-typ"/>
</dbReference>
<dbReference type="GO" id="GO:0005789">
    <property type="term" value="C:endoplasmic reticulum membrane"/>
    <property type="evidence" value="ECO:0007669"/>
    <property type="project" value="UniProtKB-SubCell"/>
</dbReference>
<protein>
    <recommendedName>
        <fullName evidence="3">3-hydroxy-3-methylglutaryl coenzyme A reductase</fullName>
        <shortName evidence="3">HMG-CoA reductase</shortName>
    </recommendedName>
</protein>
<dbReference type="Gene3D" id="3.90.770.10">
    <property type="entry name" value="3-hydroxy-3-methylglutaryl-coenzyme A Reductase, Chain A, domain 2"/>
    <property type="match status" value="2"/>
</dbReference>
<dbReference type="PANTHER" id="PTHR10572:SF24">
    <property type="entry name" value="3-HYDROXY-3-METHYLGLUTARYL-COENZYME A REDUCTASE"/>
    <property type="match status" value="1"/>
</dbReference>
<dbReference type="PROSITE" id="PS01192">
    <property type="entry name" value="HMG_COA_REDUCTASE_3"/>
    <property type="match status" value="1"/>
</dbReference>
<keyword evidence="5" id="KW-1185">Reference proteome</keyword>
<dbReference type="NCBIfam" id="TIGR00532">
    <property type="entry name" value="HMG_CoA_R_NAD"/>
    <property type="match status" value="1"/>
</dbReference>
<dbReference type="AlphaFoldDB" id="A0A397TQ28"/>
<evidence type="ECO:0000256" key="1">
    <source>
        <dbReference type="ARBA" id="ARBA00007661"/>
    </source>
</evidence>
<dbReference type="PANTHER" id="PTHR10572">
    <property type="entry name" value="3-HYDROXY-3-METHYLGLUTARYL-COENZYME A REDUCTASE"/>
    <property type="match status" value="1"/>
</dbReference>
<keyword evidence="3" id="KW-0256">Endoplasmic reticulum</keyword>
<comment type="caution">
    <text evidence="4">The sequence shown here is derived from an EMBL/GenBank/DDBJ whole genome shotgun (WGS) entry which is preliminary data.</text>
</comment>
<comment type="subcellular location">
    <subcellularLocation>
        <location evidence="3">Endoplasmic reticulum membrane</location>
        <topology evidence="3">Multi-pass membrane protein</topology>
    </subcellularLocation>
</comment>
<dbReference type="InterPro" id="IPR002202">
    <property type="entry name" value="HMG_CoA_Rdtase"/>
</dbReference>
<dbReference type="InterPro" id="IPR023076">
    <property type="entry name" value="HMG_CoA_Rdtase_CS"/>
</dbReference>
<dbReference type="SUPFAM" id="SSF56542">
    <property type="entry name" value="Substrate-binding domain of HMG-CoA reductase"/>
    <property type="match status" value="1"/>
</dbReference>
<dbReference type="STRING" id="658196.A0A397TQ28"/>
<dbReference type="SUPFAM" id="SSF55035">
    <property type="entry name" value="NAD-binding domain of HMG-CoA reductase"/>
    <property type="match status" value="1"/>
</dbReference>
<dbReference type="Proteomes" id="UP000265703">
    <property type="component" value="Unassembled WGS sequence"/>
</dbReference>
<dbReference type="InterPro" id="IPR023074">
    <property type="entry name" value="HMG_CoA_Rdtase_cat_sf"/>
</dbReference>
<proteinExistence type="inferred from homology"/>
<dbReference type="GO" id="GO:0015936">
    <property type="term" value="P:coenzyme A metabolic process"/>
    <property type="evidence" value="ECO:0007669"/>
    <property type="project" value="InterPro"/>
</dbReference>
<dbReference type="OrthoDB" id="310654at2759"/>
<name>A0A397TQ28_9GLOM</name>
<accession>A0A397TQ28</accession>
<dbReference type="Gene3D" id="1.10.8.660">
    <property type="match status" value="1"/>
</dbReference>
<comment type="similarity">
    <text evidence="1 3">Belongs to the HMG-CoA reductase family.</text>
</comment>
<dbReference type="InterPro" id="IPR009029">
    <property type="entry name" value="HMG_CoA_Rdtase_sub-bd_dom_sf"/>
</dbReference>
<dbReference type="InterPro" id="IPR009023">
    <property type="entry name" value="HMG_CoA_Rdtase_NAD(P)-bd_sf"/>
</dbReference>
<gene>
    <name evidence="4" type="ORF">C1645_749459</name>
</gene>
<organism evidence="4 5">
    <name type="scientific">Glomus cerebriforme</name>
    <dbReference type="NCBI Taxonomy" id="658196"/>
    <lineage>
        <taxon>Eukaryota</taxon>
        <taxon>Fungi</taxon>
        <taxon>Fungi incertae sedis</taxon>
        <taxon>Mucoromycota</taxon>
        <taxon>Glomeromycotina</taxon>
        <taxon>Glomeromycetes</taxon>
        <taxon>Glomerales</taxon>
        <taxon>Glomeraceae</taxon>
        <taxon>Glomus</taxon>
    </lineage>
</organism>
<keyword evidence="2 3" id="KW-0560">Oxidoreductase</keyword>
<sequence length="576" mass="63019">MSEQYNLSTMPVNHQATWSGFYKKSLRERQTQLKLVFPQVFTSSTPASVYVTPDTSPCNSPISVDFSSETNDQNIHSNSVLSDNSKINYLINKLESLSTENNKQIFPINGLDESIADNMIENCIGTIGLPVGLALNFIINGKSIIIPMAIEEPSVIAGVSGAAKTISAYNGFKATTTERNTIVAQVCLLDISQENMNFAVDKIIQNKSEIIKIANKYCDNMVKRGGGVCEINVRRIPRKANRNRNNYPINSDNFMEWLVVHITIDVCNAMGANCASTVAEGVAPFLAELTGGRIGLRIVSNLNVERMSKATFRIPLHMLAYKSLSGKEVAARIIEAYEWAEVDPYRATTHNKGIMNGIDAVALATGQDWRAIEAAAHAWACDGVRIHNDNFQSSNSYGSLTTYWIEKDEQLVTTGKTDDECLMFCGELELPITVGTAGGVLKTNQVYTYNLGIMGNPNAQELAMSMVCIGLAQNFAALRALATEGIQRGHMSLHAKNVAIAAGCPTNAVTSVAQRMIEKGKITLSSAKNIIELYMNEQVNISKNLLSNSLKIEDKFEKVCENLSNSLSNQVQCNIN</sequence>
<dbReference type="CDD" id="cd00644">
    <property type="entry name" value="HMG-CoA_reductase_classII"/>
    <property type="match status" value="1"/>
</dbReference>
<evidence type="ECO:0000256" key="3">
    <source>
        <dbReference type="RuleBase" id="RU361219"/>
    </source>
</evidence>
<dbReference type="PROSITE" id="PS50065">
    <property type="entry name" value="HMG_COA_REDUCTASE_4"/>
    <property type="match status" value="1"/>
</dbReference>
<dbReference type="GO" id="GO:0004420">
    <property type="term" value="F:hydroxymethylglutaryl-CoA reductase (NADPH) activity"/>
    <property type="evidence" value="ECO:0007669"/>
    <property type="project" value="InterPro"/>
</dbReference>
<evidence type="ECO:0000313" key="5">
    <source>
        <dbReference type="Proteomes" id="UP000265703"/>
    </source>
</evidence>
<evidence type="ECO:0000313" key="4">
    <source>
        <dbReference type="EMBL" id="RIA98655.1"/>
    </source>
</evidence>
<dbReference type="EMBL" id="QKYT01000013">
    <property type="protein sequence ID" value="RIA98655.1"/>
    <property type="molecule type" value="Genomic_DNA"/>
</dbReference>
<evidence type="ECO:0000256" key="2">
    <source>
        <dbReference type="ARBA" id="ARBA00023002"/>
    </source>
</evidence>
<reference evidence="4 5" key="1">
    <citation type="submission" date="2018-06" db="EMBL/GenBank/DDBJ databases">
        <title>Comparative genomics reveals the genomic features of Rhizophagus irregularis, R. cerebriforme, R. diaphanum and Gigaspora rosea, and their symbiotic lifestyle signature.</title>
        <authorList>
            <person name="Morin E."/>
            <person name="San Clemente H."/>
            <person name="Chen E.C.H."/>
            <person name="De La Providencia I."/>
            <person name="Hainaut M."/>
            <person name="Kuo A."/>
            <person name="Kohler A."/>
            <person name="Murat C."/>
            <person name="Tang N."/>
            <person name="Roy S."/>
            <person name="Loubradou J."/>
            <person name="Henrissat B."/>
            <person name="Grigoriev I.V."/>
            <person name="Corradi N."/>
            <person name="Roux C."/>
            <person name="Martin F.M."/>
        </authorList>
    </citation>
    <scope>NUCLEOTIDE SEQUENCE [LARGE SCALE GENOMIC DNA]</scope>
    <source>
        <strain evidence="4 5">DAOM 227022</strain>
    </source>
</reference>